<evidence type="ECO:0000313" key="3">
    <source>
        <dbReference type="Proteomes" id="UP000789901"/>
    </source>
</evidence>
<dbReference type="Proteomes" id="UP000789901">
    <property type="component" value="Unassembled WGS sequence"/>
</dbReference>
<evidence type="ECO:0000313" key="2">
    <source>
        <dbReference type="EMBL" id="CAG8829417.1"/>
    </source>
</evidence>
<reference evidence="2 3" key="1">
    <citation type="submission" date="2021-06" db="EMBL/GenBank/DDBJ databases">
        <authorList>
            <person name="Kallberg Y."/>
            <person name="Tangrot J."/>
            <person name="Rosling A."/>
        </authorList>
    </citation>
    <scope>NUCLEOTIDE SEQUENCE [LARGE SCALE GENOMIC DNA]</scope>
    <source>
        <strain evidence="2 3">120-4 pot B 10/14</strain>
    </source>
</reference>
<comment type="caution">
    <text evidence="2">The sequence shown here is derived from an EMBL/GenBank/DDBJ whole genome shotgun (WGS) entry which is preliminary data.</text>
</comment>
<accession>A0ABN7WEB8</accession>
<organism evidence="2 3">
    <name type="scientific">Gigaspora margarita</name>
    <dbReference type="NCBI Taxonomy" id="4874"/>
    <lineage>
        <taxon>Eukaryota</taxon>
        <taxon>Fungi</taxon>
        <taxon>Fungi incertae sedis</taxon>
        <taxon>Mucoromycota</taxon>
        <taxon>Glomeromycotina</taxon>
        <taxon>Glomeromycetes</taxon>
        <taxon>Diversisporales</taxon>
        <taxon>Gigasporaceae</taxon>
        <taxon>Gigaspora</taxon>
    </lineage>
</organism>
<sequence>MSNEEHPEINKIVNEPINNNDTISTSIVEPNNDKIINLSINNNIFSPPITEPINNNSINPNINNIINPQNIIEPNYDNVIGPNDDNIINSNINKNIINPPNIIKPTNNNHNIVNPIKKKQKSIKIKNASINIPKDSNVAIRFLLKKKQEVETDSEEDQKSIESNKNKGRQEVDMDSEEEKDIELNDKINCINNNCIKTIIAYSKLLEDYLKTKDVICFDYSKFSDHKIIGNGGFAT</sequence>
<feature type="region of interest" description="Disordered" evidence="1">
    <location>
        <begin position="151"/>
        <end position="179"/>
    </location>
</feature>
<feature type="non-terminal residue" evidence="2">
    <location>
        <position position="236"/>
    </location>
</feature>
<dbReference type="EMBL" id="CAJVQB010041347">
    <property type="protein sequence ID" value="CAG8829417.1"/>
    <property type="molecule type" value="Genomic_DNA"/>
</dbReference>
<feature type="compositionally biased region" description="Basic and acidic residues" evidence="1">
    <location>
        <begin position="157"/>
        <end position="172"/>
    </location>
</feature>
<name>A0ABN7WEB8_GIGMA</name>
<protein>
    <submittedName>
        <fullName evidence="2">3517_t:CDS:1</fullName>
    </submittedName>
</protein>
<proteinExistence type="predicted"/>
<gene>
    <name evidence="2" type="ORF">GMARGA_LOCUS29984</name>
</gene>
<evidence type="ECO:0000256" key="1">
    <source>
        <dbReference type="SAM" id="MobiDB-lite"/>
    </source>
</evidence>
<keyword evidence="3" id="KW-1185">Reference proteome</keyword>